<dbReference type="Proteomes" id="UP000626109">
    <property type="component" value="Unassembled WGS sequence"/>
</dbReference>
<feature type="non-terminal residue" evidence="2">
    <location>
        <position position="1"/>
    </location>
</feature>
<feature type="non-terminal residue" evidence="2">
    <location>
        <position position="96"/>
    </location>
</feature>
<comment type="caution">
    <text evidence="2">The sequence shown here is derived from an EMBL/GenBank/DDBJ whole genome shotgun (WGS) entry which is preliminary data.</text>
</comment>
<organism evidence="2 3">
    <name type="scientific">Polarella glacialis</name>
    <name type="common">Dinoflagellate</name>
    <dbReference type="NCBI Taxonomy" id="89957"/>
    <lineage>
        <taxon>Eukaryota</taxon>
        <taxon>Sar</taxon>
        <taxon>Alveolata</taxon>
        <taxon>Dinophyceae</taxon>
        <taxon>Suessiales</taxon>
        <taxon>Suessiaceae</taxon>
        <taxon>Polarella</taxon>
    </lineage>
</organism>
<dbReference type="AlphaFoldDB" id="A0A813L071"/>
<name>A0A813L071_POLGL</name>
<dbReference type="EMBL" id="CAJNNW010033193">
    <property type="protein sequence ID" value="CAE8717626.1"/>
    <property type="molecule type" value="Genomic_DNA"/>
</dbReference>
<evidence type="ECO:0000313" key="3">
    <source>
        <dbReference type="Proteomes" id="UP000626109"/>
    </source>
</evidence>
<feature type="region of interest" description="Disordered" evidence="1">
    <location>
        <begin position="1"/>
        <end position="32"/>
    </location>
</feature>
<proteinExistence type="predicted"/>
<accession>A0A813L071</accession>
<evidence type="ECO:0000256" key="1">
    <source>
        <dbReference type="SAM" id="MobiDB-lite"/>
    </source>
</evidence>
<gene>
    <name evidence="2" type="ORF">PGLA2088_LOCUS39624</name>
</gene>
<evidence type="ECO:0000313" key="2">
    <source>
        <dbReference type="EMBL" id="CAE8717626.1"/>
    </source>
</evidence>
<reference evidence="2" key="1">
    <citation type="submission" date="2021-02" db="EMBL/GenBank/DDBJ databases">
        <authorList>
            <person name="Dougan E. K."/>
            <person name="Rhodes N."/>
            <person name="Thang M."/>
            <person name="Chan C."/>
        </authorList>
    </citation>
    <scope>NUCLEOTIDE SEQUENCE</scope>
</reference>
<sequence length="96" mass="10365">ERSPRSIGQGWRYNGGNLPRQPRLRGAGQVNGARGAASAGFPWRHLSSYTLGQISETGDRCQSPLTIPPSFLGKKIGQFSPRSMLAVGMKELLSPN</sequence>
<protein>
    <submittedName>
        <fullName evidence="2">Uncharacterized protein</fullName>
    </submittedName>
</protein>